<evidence type="ECO:0008006" key="3">
    <source>
        <dbReference type="Google" id="ProtNLM"/>
    </source>
</evidence>
<evidence type="ECO:0000313" key="1">
    <source>
        <dbReference type="EMBL" id="NHM04157.1"/>
    </source>
</evidence>
<comment type="caution">
    <text evidence="1">The sequence shown here is derived from an EMBL/GenBank/DDBJ whole genome shotgun (WGS) entry which is preliminary data.</text>
</comment>
<accession>A0ABX0IC13</accession>
<organism evidence="1 2">
    <name type="scientific">Flavobacterium celericrescens</name>
    <dbReference type="NCBI Taxonomy" id="2709780"/>
    <lineage>
        <taxon>Bacteria</taxon>
        <taxon>Pseudomonadati</taxon>
        <taxon>Bacteroidota</taxon>
        <taxon>Flavobacteriia</taxon>
        <taxon>Flavobacteriales</taxon>
        <taxon>Flavobacteriaceae</taxon>
        <taxon>Flavobacterium</taxon>
    </lineage>
</organism>
<reference evidence="1 2" key="1">
    <citation type="submission" date="2020-02" db="EMBL/GenBank/DDBJ databases">
        <authorList>
            <person name="Chen W.-M."/>
        </authorList>
    </citation>
    <scope>NUCLEOTIDE SEQUENCE [LARGE SCALE GENOMIC DNA]</scope>
    <source>
        <strain evidence="1 2">TWA-26</strain>
    </source>
</reference>
<protein>
    <recommendedName>
        <fullName evidence="3">Lipoprotein</fullName>
    </recommendedName>
</protein>
<dbReference type="RefSeq" id="WP_166236153.1">
    <property type="nucleotide sequence ID" value="NZ_JAAJBV010000003.1"/>
</dbReference>
<dbReference type="EMBL" id="JAAJBV010000003">
    <property type="protein sequence ID" value="NHM04157.1"/>
    <property type="molecule type" value="Genomic_DNA"/>
</dbReference>
<dbReference type="PROSITE" id="PS51257">
    <property type="entry name" value="PROKAR_LIPOPROTEIN"/>
    <property type="match status" value="1"/>
</dbReference>
<name>A0ABX0IC13_9FLAO</name>
<keyword evidence="2" id="KW-1185">Reference proteome</keyword>
<evidence type="ECO:0000313" key="2">
    <source>
        <dbReference type="Proteomes" id="UP000761423"/>
    </source>
</evidence>
<dbReference type="Proteomes" id="UP000761423">
    <property type="component" value="Unassembled WGS sequence"/>
</dbReference>
<gene>
    <name evidence="1" type="ORF">G4L40_05495</name>
</gene>
<sequence length="205" mass="24052">MKKIVVIVVLISLFSCAEKEVLLPQVEKTIVDKIEDHSPIYMFFKSEAKDTLMEVNRKNSISSTNWIFNIDKRLPLRLVIPEIMKLQAKKEGSAHKNEASENYFSYSDSIHKQLAFIPFTRVKFKLEQPKLGVNIYFAKSNRVFVNSTEVKKEDLVNYLEHLPTDKPLHYNFCFDKTADYGSFIKNMVFIQSLEIEMKIMEFYVY</sequence>
<proteinExistence type="predicted"/>